<organism evidence="17 18">
    <name type="scientific">Amedibacterium intestinale</name>
    <dbReference type="NCBI Taxonomy" id="2583452"/>
    <lineage>
        <taxon>Bacteria</taxon>
        <taxon>Bacillati</taxon>
        <taxon>Bacillota</taxon>
        <taxon>Erysipelotrichia</taxon>
        <taxon>Erysipelotrichales</taxon>
        <taxon>Erysipelotrichaceae</taxon>
        <taxon>Amedibacterium</taxon>
    </lineage>
</organism>
<dbReference type="SUPFAM" id="SSF53927">
    <property type="entry name" value="Cytidine deaminase-like"/>
    <property type="match status" value="1"/>
</dbReference>
<evidence type="ECO:0000256" key="14">
    <source>
        <dbReference type="PIRSR" id="PIRSR606262-3"/>
    </source>
</evidence>
<feature type="active site" description="Proton donor" evidence="12">
    <location>
        <position position="60"/>
    </location>
</feature>
<feature type="binding site" evidence="13">
    <location>
        <begin position="47"/>
        <end position="53"/>
    </location>
    <ligand>
        <name>substrate</name>
    </ligand>
</feature>
<dbReference type="FunFam" id="3.40.140.10:FF:000008">
    <property type="entry name" value="Cytidine deaminase"/>
    <property type="match status" value="1"/>
</dbReference>
<evidence type="ECO:0000313" key="18">
    <source>
        <dbReference type="Proteomes" id="UP000464754"/>
    </source>
</evidence>
<dbReference type="Pfam" id="PF00383">
    <property type="entry name" value="dCMP_cyt_deam_1"/>
    <property type="match status" value="1"/>
</dbReference>
<dbReference type="PANTHER" id="PTHR11644">
    <property type="entry name" value="CYTIDINE DEAMINASE"/>
    <property type="match status" value="1"/>
</dbReference>
<dbReference type="NCBIfam" id="TIGR01354">
    <property type="entry name" value="cyt_deam_tetra"/>
    <property type="match status" value="1"/>
</dbReference>
<dbReference type="KEGG" id="aarg:Aargi30884_04780"/>
<evidence type="ECO:0000256" key="15">
    <source>
        <dbReference type="RuleBase" id="RU364006"/>
    </source>
</evidence>
<evidence type="ECO:0000256" key="12">
    <source>
        <dbReference type="PIRSR" id="PIRSR606262-1"/>
    </source>
</evidence>
<comment type="similarity">
    <text evidence="3 15">Belongs to the cytidine and deoxycytidylate deaminase family.</text>
</comment>
<evidence type="ECO:0000256" key="13">
    <source>
        <dbReference type="PIRSR" id="PIRSR606262-2"/>
    </source>
</evidence>
<dbReference type="CDD" id="cd01283">
    <property type="entry name" value="cytidine_deaminase"/>
    <property type="match status" value="1"/>
</dbReference>
<reference evidence="18" key="1">
    <citation type="submission" date="2019-05" db="EMBL/GenBank/DDBJ databases">
        <title>Complete genome sequencing of Absiella argi strain JCM 30884.</title>
        <authorList>
            <person name="Sakamoto M."/>
            <person name="Murakami T."/>
            <person name="Mori H."/>
        </authorList>
    </citation>
    <scope>NUCLEOTIDE SEQUENCE [LARGE SCALE GENOMIC DNA]</scope>
    <source>
        <strain evidence="18">JCM 30884</strain>
    </source>
</reference>
<dbReference type="EMBL" id="AP019695">
    <property type="protein sequence ID" value="BBK21575.1"/>
    <property type="molecule type" value="Genomic_DNA"/>
</dbReference>
<gene>
    <name evidence="17" type="ORF">Aargi30884_04780</name>
</gene>
<dbReference type="GO" id="GO:0072527">
    <property type="term" value="P:pyrimidine-containing compound metabolic process"/>
    <property type="evidence" value="ECO:0007669"/>
    <property type="project" value="UniProtKB-ARBA"/>
</dbReference>
<evidence type="ECO:0000256" key="2">
    <source>
        <dbReference type="ARBA" id="ARBA00003949"/>
    </source>
</evidence>
<evidence type="ECO:0000313" key="17">
    <source>
        <dbReference type="EMBL" id="BBK21575.1"/>
    </source>
</evidence>
<comment type="cofactor">
    <cofactor evidence="1 14 15">
        <name>Zn(2+)</name>
        <dbReference type="ChEBI" id="CHEBI:29105"/>
    </cofactor>
</comment>
<feature type="binding site" evidence="14">
    <location>
        <position position="96"/>
    </location>
    <ligand>
        <name>Zn(2+)</name>
        <dbReference type="ChEBI" id="CHEBI:29105"/>
        <note>catalytic</note>
    </ligand>
</feature>
<dbReference type="GO" id="GO:0004126">
    <property type="term" value="F:cytidine deaminase activity"/>
    <property type="evidence" value="ECO:0007669"/>
    <property type="project" value="UniProtKB-UniRule"/>
</dbReference>
<dbReference type="AlphaFoldDB" id="A0A6N4TGK4"/>
<dbReference type="PROSITE" id="PS00903">
    <property type="entry name" value="CYT_DCMP_DEAMINASES_1"/>
    <property type="match status" value="1"/>
</dbReference>
<dbReference type="GO" id="GO:0005829">
    <property type="term" value="C:cytosol"/>
    <property type="evidence" value="ECO:0007669"/>
    <property type="project" value="TreeGrafter"/>
</dbReference>
<evidence type="ECO:0000256" key="4">
    <source>
        <dbReference type="ARBA" id="ARBA00012783"/>
    </source>
</evidence>
<comment type="function">
    <text evidence="2 15">This enzyme scavenges exogenous and endogenous cytidine and 2'-deoxycytidine for UMP synthesis.</text>
</comment>
<evidence type="ECO:0000256" key="8">
    <source>
        <dbReference type="ARBA" id="ARBA00022833"/>
    </source>
</evidence>
<comment type="catalytic activity">
    <reaction evidence="10 15">
        <text>2'-deoxycytidine + H2O + H(+) = 2'-deoxyuridine + NH4(+)</text>
        <dbReference type="Rhea" id="RHEA:13433"/>
        <dbReference type="ChEBI" id="CHEBI:15377"/>
        <dbReference type="ChEBI" id="CHEBI:15378"/>
        <dbReference type="ChEBI" id="CHEBI:15698"/>
        <dbReference type="ChEBI" id="CHEBI:16450"/>
        <dbReference type="ChEBI" id="CHEBI:28938"/>
        <dbReference type="EC" id="3.5.4.5"/>
    </reaction>
</comment>
<comment type="catalytic activity">
    <reaction evidence="11 15">
        <text>cytidine + H2O + H(+) = uridine + NH4(+)</text>
        <dbReference type="Rhea" id="RHEA:16069"/>
        <dbReference type="ChEBI" id="CHEBI:15377"/>
        <dbReference type="ChEBI" id="CHEBI:15378"/>
        <dbReference type="ChEBI" id="CHEBI:16704"/>
        <dbReference type="ChEBI" id="CHEBI:17562"/>
        <dbReference type="ChEBI" id="CHEBI:28938"/>
        <dbReference type="EC" id="3.5.4.5"/>
    </reaction>
</comment>
<evidence type="ECO:0000259" key="16">
    <source>
        <dbReference type="PROSITE" id="PS51747"/>
    </source>
</evidence>
<name>A0A6N4TGK4_9FIRM</name>
<sequence>MKENIEGYTKVLDMAFQAMEHAYAPYSNYHVGACVLTHDNQSYIGANIENASYGLTCCAERNAIFSAYSNGCRKEDIKAIAIVSDGARIGAPCGACRQVLSELLMQDTPIVLSNGKESLVTTIKELLPMQFNEEDLK</sequence>
<dbReference type="PROSITE" id="PS51747">
    <property type="entry name" value="CYT_DCMP_DEAMINASES_2"/>
    <property type="match status" value="1"/>
</dbReference>
<evidence type="ECO:0000256" key="10">
    <source>
        <dbReference type="ARBA" id="ARBA00049252"/>
    </source>
</evidence>
<dbReference type="PANTHER" id="PTHR11644:SF2">
    <property type="entry name" value="CYTIDINE DEAMINASE"/>
    <property type="match status" value="1"/>
</dbReference>
<evidence type="ECO:0000256" key="6">
    <source>
        <dbReference type="ARBA" id="ARBA00022723"/>
    </source>
</evidence>
<dbReference type="InterPro" id="IPR050202">
    <property type="entry name" value="Cyt/Deoxycyt_deaminase"/>
</dbReference>
<dbReference type="InterPro" id="IPR002125">
    <property type="entry name" value="CMP_dCMP_dom"/>
</dbReference>
<feature type="binding site" evidence="14">
    <location>
        <position position="58"/>
    </location>
    <ligand>
        <name>Zn(2+)</name>
        <dbReference type="ChEBI" id="CHEBI:29105"/>
        <note>catalytic</note>
    </ligand>
</feature>
<dbReference type="GO" id="GO:0055086">
    <property type="term" value="P:nucleobase-containing small molecule metabolic process"/>
    <property type="evidence" value="ECO:0007669"/>
    <property type="project" value="UniProtKB-ARBA"/>
</dbReference>
<dbReference type="EC" id="3.5.4.5" evidence="4 15"/>
<dbReference type="InterPro" id="IPR016192">
    <property type="entry name" value="APOBEC/CMP_deaminase_Zn-bd"/>
</dbReference>
<feature type="binding site" evidence="14">
    <location>
        <position position="93"/>
    </location>
    <ligand>
        <name>Zn(2+)</name>
        <dbReference type="ChEBI" id="CHEBI:29105"/>
        <note>catalytic</note>
    </ligand>
</feature>
<keyword evidence="8 14" id="KW-0862">Zinc</keyword>
<dbReference type="InterPro" id="IPR006262">
    <property type="entry name" value="Cyt_deam_tetra"/>
</dbReference>
<evidence type="ECO:0000256" key="9">
    <source>
        <dbReference type="ARBA" id="ARBA00032005"/>
    </source>
</evidence>
<feature type="domain" description="CMP/dCMP-type deaminase" evidence="16">
    <location>
        <begin position="6"/>
        <end position="134"/>
    </location>
</feature>
<dbReference type="Proteomes" id="UP000464754">
    <property type="component" value="Chromosome"/>
</dbReference>
<dbReference type="GO" id="GO:0008270">
    <property type="term" value="F:zinc ion binding"/>
    <property type="evidence" value="ECO:0007669"/>
    <property type="project" value="UniProtKB-UniRule"/>
</dbReference>
<dbReference type="Gene3D" id="3.40.140.10">
    <property type="entry name" value="Cytidine Deaminase, domain 2"/>
    <property type="match status" value="1"/>
</dbReference>
<proteinExistence type="inferred from homology"/>
<accession>A0A6N4TGK4</accession>
<keyword evidence="6 14" id="KW-0479">Metal-binding</keyword>
<evidence type="ECO:0000256" key="7">
    <source>
        <dbReference type="ARBA" id="ARBA00022801"/>
    </source>
</evidence>
<dbReference type="NCBIfam" id="NF004064">
    <property type="entry name" value="PRK05578.1"/>
    <property type="match status" value="1"/>
</dbReference>
<dbReference type="RefSeq" id="WP_270416719.1">
    <property type="nucleotide sequence ID" value="NZ_JAQCVU010000001.1"/>
</dbReference>
<protein>
    <recommendedName>
        <fullName evidence="5 15">Cytidine deaminase</fullName>
        <ecNumber evidence="4 15">3.5.4.5</ecNumber>
    </recommendedName>
    <alternativeName>
        <fullName evidence="9 15">Cytidine aminohydrolase</fullName>
    </alternativeName>
</protein>
<dbReference type="GO" id="GO:0042802">
    <property type="term" value="F:identical protein binding"/>
    <property type="evidence" value="ECO:0007669"/>
    <property type="project" value="UniProtKB-ARBA"/>
</dbReference>
<keyword evidence="18" id="KW-1185">Reference proteome</keyword>
<dbReference type="InterPro" id="IPR016193">
    <property type="entry name" value="Cytidine_deaminase-like"/>
</dbReference>
<evidence type="ECO:0000256" key="5">
    <source>
        <dbReference type="ARBA" id="ARBA00018266"/>
    </source>
</evidence>
<evidence type="ECO:0000256" key="3">
    <source>
        <dbReference type="ARBA" id="ARBA00006576"/>
    </source>
</evidence>
<keyword evidence="7 15" id="KW-0378">Hydrolase</keyword>
<evidence type="ECO:0000256" key="11">
    <source>
        <dbReference type="ARBA" id="ARBA00049558"/>
    </source>
</evidence>
<evidence type="ECO:0000256" key="1">
    <source>
        <dbReference type="ARBA" id="ARBA00001947"/>
    </source>
</evidence>